<keyword evidence="9" id="KW-1185">Reference proteome</keyword>
<evidence type="ECO:0000256" key="1">
    <source>
        <dbReference type="ARBA" id="ARBA00004651"/>
    </source>
</evidence>
<dbReference type="RefSeq" id="WP_272088878.1">
    <property type="nucleotide sequence ID" value="NZ_JAQNDL010000003.1"/>
</dbReference>
<organism evidence="8 9">
    <name type="scientific">Nannocystis bainbridge</name>
    <dbReference type="NCBI Taxonomy" id="2995303"/>
    <lineage>
        <taxon>Bacteria</taxon>
        <taxon>Pseudomonadati</taxon>
        <taxon>Myxococcota</taxon>
        <taxon>Polyangia</taxon>
        <taxon>Nannocystales</taxon>
        <taxon>Nannocystaceae</taxon>
        <taxon>Nannocystis</taxon>
    </lineage>
</organism>
<evidence type="ECO:0000256" key="6">
    <source>
        <dbReference type="SAM" id="Phobius"/>
    </source>
</evidence>
<dbReference type="InterPro" id="IPR020846">
    <property type="entry name" value="MFS_dom"/>
</dbReference>
<dbReference type="PANTHER" id="PTHR43124:SF10">
    <property type="entry name" value="PURINE EFFLUX PUMP PBUE"/>
    <property type="match status" value="1"/>
</dbReference>
<feature type="transmembrane region" description="Helical" evidence="6">
    <location>
        <begin position="203"/>
        <end position="223"/>
    </location>
</feature>
<feature type="transmembrane region" description="Helical" evidence="6">
    <location>
        <begin position="129"/>
        <end position="149"/>
    </location>
</feature>
<proteinExistence type="predicted"/>
<dbReference type="EMBL" id="JAQNDL010000003">
    <property type="protein sequence ID" value="MDC0720370.1"/>
    <property type="molecule type" value="Genomic_DNA"/>
</dbReference>
<keyword evidence="2" id="KW-1003">Cell membrane</keyword>
<dbReference type="InterPro" id="IPR050189">
    <property type="entry name" value="MFS_Efflux_Transporters"/>
</dbReference>
<keyword evidence="3 6" id="KW-0812">Transmembrane</keyword>
<feature type="domain" description="Major facilitator superfamily (MFS) profile" evidence="7">
    <location>
        <begin position="5"/>
        <end position="390"/>
    </location>
</feature>
<dbReference type="CDD" id="cd17324">
    <property type="entry name" value="MFS_NepI_like"/>
    <property type="match status" value="1"/>
</dbReference>
<gene>
    <name evidence="8" type="ORF">POL25_25945</name>
</gene>
<comment type="subcellular location">
    <subcellularLocation>
        <location evidence="1">Cell membrane</location>
        <topology evidence="1">Multi-pass membrane protein</topology>
    </subcellularLocation>
</comment>
<dbReference type="InterPro" id="IPR011701">
    <property type="entry name" value="MFS"/>
</dbReference>
<evidence type="ECO:0000256" key="5">
    <source>
        <dbReference type="ARBA" id="ARBA00023136"/>
    </source>
</evidence>
<sequence>MLSRTIFVLALASFATGTEAYVYAGHLEALAEELDQPVAAAGQLATAFAFTYAITAPLIAGLVAHLGRRPVIVAGLALLGGLNLLAAVSPTFWGLIVIRILCGLTAGLVGPISSIAAAELAPPERRGQAMAIVFGGMTLAFVLGIPVGSAIGDLAGWRGTFVYAGVIAIAAALAIRLVLPAMPGGTRTDRHALSIVRERPVHAHLLLTLVGFASTFTVIAYVGPVVTAITGLTGSGIGVMQMLIGLGSIVGIVVGGRSADRPGAQRVLVLSFLVSAFSLASYSALMSGPGLVASAIASAPVLVMLAVGMVLGASALFTRTPIVQARLLAVTRPEARPVVLALNGSMVFFGQGLGASIGGAAIGLGGIEAIGGAGAAVALVGALLALAASRASACDA</sequence>
<evidence type="ECO:0000256" key="2">
    <source>
        <dbReference type="ARBA" id="ARBA00022475"/>
    </source>
</evidence>
<keyword evidence="5 6" id="KW-0472">Membrane</keyword>
<feature type="transmembrane region" description="Helical" evidence="6">
    <location>
        <begin position="369"/>
        <end position="388"/>
    </location>
</feature>
<dbReference type="Proteomes" id="UP001221686">
    <property type="component" value="Unassembled WGS sequence"/>
</dbReference>
<feature type="transmembrane region" description="Helical" evidence="6">
    <location>
        <begin position="71"/>
        <end position="90"/>
    </location>
</feature>
<dbReference type="PROSITE" id="PS50850">
    <property type="entry name" value="MFS"/>
    <property type="match status" value="1"/>
</dbReference>
<dbReference type="PANTHER" id="PTHR43124">
    <property type="entry name" value="PURINE EFFLUX PUMP PBUE"/>
    <property type="match status" value="1"/>
</dbReference>
<feature type="transmembrane region" description="Helical" evidence="6">
    <location>
        <begin position="338"/>
        <end position="363"/>
    </location>
</feature>
<feature type="transmembrane region" description="Helical" evidence="6">
    <location>
        <begin position="96"/>
        <end position="117"/>
    </location>
</feature>
<name>A0ABT5E3C3_9BACT</name>
<keyword evidence="4 6" id="KW-1133">Transmembrane helix</keyword>
<feature type="transmembrane region" description="Helical" evidence="6">
    <location>
        <begin position="44"/>
        <end position="64"/>
    </location>
</feature>
<reference evidence="8 9" key="1">
    <citation type="submission" date="2022-11" db="EMBL/GenBank/DDBJ databases">
        <title>Minimal conservation of predation-associated metabolite biosynthetic gene clusters underscores biosynthetic potential of Myxococcota including descriptions for ten novel species: Archangium lansinium sp. nov., Myxococcus landrumus sp. nov., Nannocystis bai.</title>
        <authorList>
            <person name="Ahearne A."/>
            <person name="Stevens C."/>
            <person name="Dowd S."/>
        </authorList>
    </citation>
    <scope>NUCLEOTIDE SEQUENCE [LARGE SCALE GENOMIC DNA]</scope>
    <source>
        <strain evidence="8 9">BB15-2</strain>
    </source>
</reference>
<evidence type="ECO:0000256" key="4">
    <source>
        <dbReference type="ARBA" id="ARBA00022989"/>
    </source>
</evidence>
<dbReference type="Gene3D" id="1.20.1250.20">
    <property type="entry name" value="MFS general substrate transporter like domains"/>
    <property type="match status" value="1"/>
</dbReference>
<feature type="transmembrane region" description="Helical" evidence="6">
    <location>
        <begin position="161"/>
        <end position="182"/>
    </location>
</feature>
<comment type="caution">
    <text evidence="8">The sequence shown here is derived from an EMBL/GenBank/DDBJ whole genome shotgun (WGS) entry which is preliminary data.</text>
</comment>
<dbReference type="SUPFAM" id="SSF103473">
    <property type="entry name" value="MFS general substrate transporter"/>
    <property type="match status" value="1"/>
</dbReference>
<evidence type="ECO:0000259" key="7">
    <source>
        <dbReference type="PROSITE" id="PS50850"/>
    </source>
</evidence>
<evidence type="ECO:0000313" key="8">
    <source>
        <dbReference type="EMBL" id="MDC0720370.1"/>
    </source>
</evidence>
<feature type="transmembrane region" description="Helical" evidence="6">
    <location>
        <begin position="291"/>
        <end position="317"/>
    </location>
</feature>
<dbReference type="Pfam" id="PF07690">
    <property type="entry name" value="MFS_1"/>
    <property type="match status" value="1"/>
</dbReference>
<evidence type="ECO:0000313" key="9">
    <source>
        <dbReference type="Proteomes" id="UP001221686"/>
    </source>
</evidence>
<accession>A0ABT5E3C3</accession>
<feature type="transmembrane region" description="Helical" evidence="6">
    <location>
        <begin position="235"/>
        <end position="255"/>
    </location>
</feature>
<dbReference type="InterPro" id="IPR036259">
    <property type="entry name" value="MFS_trans_sf"/>
</dbReference>
<feature type="transmembrane region" description="Helical" evidence="6">
    <location>
        <begin position="267"/>
        <end position="285"/>
    </location>
</feature>
<evidence type="ECO:0000256" key="3">
    <source>
        <dbReference type="ARBA" id="ARBA00022692"/>
    </source>
</evidence>
<protein>
    <submittedName>
        <fullName evidence="8">MFS transporter</fullName>
    </submittedName>
</protein>